<dbReference type="Pfam" id="PF13602">
    <property type="entry name" value="ADH_zinc_N_2"/>
    <property type="match status" value="1"/>
</dbReference>
<proteinExistence type="predicted"/>
<dbReference type="InterPro" id="IPR020843">
    <property type="entry name" value="ER"/>
</dbReference>
<dbReference type="CDD" id="cd05289">
    <property type="entry name" value="MDR_like_2"/>
    <property type="match status" value="1"/>
</dbReference>
<organism evidence="2 3">
    <name type="scientific">Arthrobacter crusticola</name>
    <dbReference type="NCBI Taxonomy" id="2547960"/>
    <lineage>
        <taxon>Bacteria</taxon>
        <taxon>Bacillati</taxon>
        <taxon>Actinomycetota</taxon>
        <taxon>Actinomycetes</taxon>
        <taxon>Micrococcales</taxon>
        <taxon>Micrococcaceae</taxon>
        <taxon>Arthrobacter</taxon>
    </lineage>
</organism>
<reference evidence="2 3" key="1">
    <citation type="submission" date="2019-03" db="EMBL/GenBank/DDBJ databases">
        <title>Arthrobacter sp. nov., an bacterium isolated from biocrust in Mu Us Desert.</title>
        <authorList>
            <person name="Lixiong L."/>
        </authorList>
    </citation>
    <scope>NUCLEOTIDE SEQUENCE [LARGE SCALE GENOMIC DNA]</scope>
    <source>
        <strain evidence="2 3">SLN-3</strain>
    </source>
</reference>
<name>A0A4R5TVU0_9MICC</name>
<comment type="caution">
    <text evidence="2">The sequence shown here is derived from an EMBL/GenBank/DDBJ whole genome shotgun (WGS) entry which is preliminary data.</text>
</comment>
<dbReference type="InterPro" id="IPR011032">
    <property type="entry name" value="GroES-like_sf"/>
</dbReference>
<dbReference type="Gene3D" id="3.90.180.10">
    <property type="entry name" value="Medium-chain alcohol dehydrogenases, catalytic domain"/>
    <property type="match status" value="1"/>
</dbReference>
<gene>
    <name evidence="2" type="ORF">E2F48_07900</name>
</gene>
<evidence type="ECO:0000313" key="3">
    <source>
        <dbReference type="Proteomes" id="UP000295411"/>
    </source>
</evidence>
<dbReference type="InterPro" id="IPR052733">
    <property type="entry name" value="Chloroplast_QOR"/>
</dbReference>
<dbReference type="PANTHER" id="PTHR44013:SF1">
    <property type="entry name" value="ZINC-TYPE ALCOHOL DEHYDROGENASE-LIKE PROTEIN C16A3.02C"/>
    <property type="match status" value="1"/>
</dbReference>
<accession>A0A4R5TVU0</accession>
<dbReference type="InterPro" id="IPR013154">
    <property type="entry name" value="ADH-like_N"/>
</dbReference>
<dbReference type="SUPFAM" id="SSF51735">
    <property type="entry name" value="NAD(P)-binding Rossmann-fold domains"/>
    <property type="match status" value="1"/>
</dbReference>
<feature type="domain" description="Enoyl reductase (ER)" evidence="1">
    <location>
        <begin position="51"/>
        <end position="341"/>
    </location>
</feature>
<evidence type="ECO:0000313" key="2">
    <source>
        <dbReference type="EMBL" id="TDK25200.1"/>
    </source>
</evidence>
<dbReference type="Pfam" id="PF08240">
    <property type="entry name" value="ADH_N"/>
    <property type="match status" value="1"/>
</dbReference>
<dbReference type="AlphaFoldDB" id="A0A4R5TVU0"/>
<evidence type="ECO:0000259" key="1">
    <source>
        <dbReference type="SMART" id="SM00829"/>
    </source>
</evidence>
<dbReference type="Gene3D" id="3.40.50.720">
    <property type="entry name" value="NAD(P)-binding Rossmann-like Domain"/>
    <property type="match status" value="1"/>
</dbReference>
<dbReference type="OrthoDB" id="3175656at2"/>
<protein>
    <submittedName>
        <fullName evidence="2">NADP-dependent oxidoreductase</fullName>
    </submittedName>
</protein>
<sequence>MKENGVDHIYSNEWSATLRDADPDPQLLPQPVNELQTEGPIMKAHLLNSYGPDSIVLGEADEPTAAAGQVKVAVEAIGINPLDWKFSNGYLAEMFPLPLPAVLGTDIAGTVLEVGDGVEGFTVGNRVVGFADSGAFAEKAVTGAARLAVIPDGLTAEQAVTLATSGETSQRGLSLLAPAPASTVVVNGAAGAVGSAVVQILVADGHKVIGTASPDNHDYLRSLGATPVTYSETMVDEITAAAPQGVDAAFDTAGQEFIARVAGLVPASRIVTIVDFAAGAQGAIVAAGDPTALTAETLPPVLDLAARGAFRTEIARKFPFEQVPEALALSQGGHLRGKIVVSGANLA</sequence>
<dbReference type="InterPro" id="IPR036291">
    <property type="entry name" value="NAD(P)-bd_dom_sf"/>
</dbReference>
<keyword evidence="3" id="KW-1185">Reference proteome</keyword>
<dbReference type="SMART" id="SM00829">
    <property type="entry name" value="PKS_ER"/>
    <property type="match status" value="1"/>
</dbReference>
<dbReference type="Proteomes" id="UP000295411">
    <property type="component" value="Unassembled WGS sequence"/>
</dbReference>
<dbReference type="EMBL" id="SMTK01000003">
    <property type="protein sequence ID" value="TDK25200.1"/>
    <property type="molecule type" value="Genomic_DNA"/>
</dbReference>
<dbReference type="PANTHER" id="PTHR44013">
    <property type="entry name" value="ZINC-TYPE ALCOHOL DEHYDROGENASE-LIKE PROTEIN C16A3.02C"/>
    <property type="match status" value="1"/>
</dbReference>
<dbReference type="GO" id="GO:0016491">
    <property type="term" value="F:oxidoreductase activity"/>
    <property type="evidence" value="ECO:0007669"/>
    <property type="project" value="InterPro"/>
</dbReference>
<dbReference type="SUPFAM" id="SSF50129">
    <property type="entry name" value="GroES-like"/>
    <property type="match status" value="1"/>
</dbReference>